<dbReference type="GO" id="GO:0019825">
    <property type="term" value="F:oxygen binding"/>
    <property type="evidence" value="ECO:0007669"/>
    <property type="project" value="InterPro"/>
</dbReference>
<dbReference type="GO" id="GO:0020037">
    <property type="term" value="F:heme binding"/>
    <property type="evidence" value="ECO:0007669"/>
    <property type="project" value="InterPro"/>
</dbReference>
<feature type="compositionally biased region" description="Polar residues" evidence="1">
    <location>
        <begin position="25"/>
        <end position="35"/>
    </location>
</feature>
<gene>
    <name evidence="2" type="ORF">DdX_06804</name>
</gene>
<feature type="compositionally biased region" description="Polar residues" evidence="1">
    <location>
        <begin position="126"/>
        <end position="145"/>
    </location>
</feature>
<protein>
    <submittedName>
        <fullName evidence="2">Uncharacterized protein</fullName>
    </submittedName>
</protein>
<dbReference type="EMBL" id="JAKKPZ010000009">
    <property type="protein sequence ID" value="KAI1717076.1"/>
    <property type="molecule type" value="Genomic_DNA"/>
</dbReference>
<dbReference type="InterPro" id="IPR044399">
    <property type="entry name" value="Mb-like_M"/>
</dbReference>
<evidence type="ECO:0000256" key="1">
    <source>
        <dbReference type="SAM" id="MobiDB-lite"/>
    </source>
</evidence>
<dbReference type="Gene3D" id="1.10.490.10">
    <property type="entry name" value="Globins"/>
    <property type="match status" value="1"/>
</dbReference>
<feature type="region of interest" description="Disordered" evidence="1">
    <location>
        <begin position="125"/>
        <end position="147"/>
    </location>
</feature>
<dbReference type="InterPro" id="IPR009050">
    <property type="entry name" value="Globin-like_sf"/>
</dbReference>
<feature type="compositionally biased region" description="Polar residues" evidence="1">
    <location>
        <begin position="65"/>
        <end position="76"/>
    </location>
</feature>
<proteinExistence type="predicted"/>
<feature type="compositionally biased region" description="Basic residues" evidence="1">
    <location>
        <begin position="36"/>
        <end position="51"/>
    </location>
</feature>
<sequence length="505" mass="55201">MGNETSSPTVAESYSPSMTKIAPTCNGNLFHVNSHNTKRKAGKEGHRKSQSRSRSNSNLVGAANGNASTVRTNGNLANFRGSRRGSHNDCLAPTLIFGGTDENGSQSPLSSSRKNSAAGIYVKHNQPGNFRKYSSQLPVQNSPTNAREEDLSLVVKQSTPNPTDTLEVSKQMKMKQTTLLHPPETGSLPQNYHSHSQNSSAMVNNWLPAPGLVNGGRKHSYCEGIQLGTNSARNSNSNSPPTNGHHVVASGTAAAMINNRDRRRSRSLCGQQLKVDCQSVSANYNQPQPNGTTTAGLPSMNSNHQPKKNSIISSSSSSASNNGLSMPTLARLRIQQGFKNAKPVIGQQILKRACSLRSEIKMFLSCLAEEKVEELANDIHTFVTECVINLEEPEKVSSLSRAFGQMHAQLCQMGFRPEFFSTIADATIAECVRLDGGAHKRCETLLAWSQLMQFMFSNVRDGYYAEVRQQRRSSLPQHRFLLSKQASIVSQMDTRNNCNSFDMDL</sequence>
<feature type="region of interest" description="Disordered" evidence="1">
    <location>
        <begin position="25"/>
        <end position="87"/>
    </location>
</feature>
<dbReference type="InterPro" id="IPR012292">
    <property type="entry name" value="Globin/Proto"/>
</dbReference>
<dbReference type="AlphaFoldDB" id="A0AAD4R8K8"/>
<feature type="compositionally biased region" description="Low complexity" evidence="1">
    <location>
        <begin position="309"/>
        <end position="322"/>
    </location>
</feature>
<evidence type="ECO:0000313" key="3">
    <source>
        <dbReference type="Proteomes" id="UP001201812"/>
    </source>
</evidence>
<evidence type="ECO:0000313" key="2">
    <source>
        <dbReference type="EMBL" id="KAI1717076.1"/>
    </source>
</evidence>
<reference evidence="2" key="1">
    <citation type="submission" date="2022-01" db="EMBL/GenBank/DDBJ databases">
        <title>Genome Sequence Resource for Two Populations of Ditylenchus destructor, the Migratory Endoparasitic Phytonematode.</title>
        <authorList>
            <person name="Zhang H."/>
            <person name="Lin R."/>
            <person name="Xie B."/>
        </authorList>
    </citation>
    <scope>NUCLEOTIDE SEQUENCE</scope>
    <source>
        <strain evidence="2">BazhouSP</strain>
    </source>
</reference>
<feature type="region of interest" description="Disordered" evidence="1">
    <location>
        <begin position="282"/>
        <end position="324"/>
    </location>
</feature>
<comment type="caution">
    <text evidence="2">The sequence shown here is derived from an EMBL/GenBank/DDBJ whole genome shotgun (WGS) entry which is preliminary data.</text>
</comment>
<keyword evidence="3" id="KW-1185">Reference proteome</keyword>
<name>A0AAD4R8K8_9BILA</name>
<organism evidence="2 3">
    <name type="scientific">Ditylenchus destructor</name>
    <dbReference type="NCBI Taxonomy" id="166010"/>
    <lineage>
        <taxon>Eukaryota</taxon>
        <taxon>Metazoa</taxon>
        <taxon>Ecdysozoa</taxon>
        <taxon>Nematoda</taxon>
        <taxon>Chromadorea</taxon>
        <taxon>Rhabditida</taxon>
        <taxon>Tylenchina</taxon>
        <taxon>Tylenchomorpha</taxon>
        <taxon>Sphaerularioidea</taxon>
        <taxon>Anguinidae</taxon>
        <taxon>Anguininae</taxon>
        <taxon>Ditylenchus</taxon>
    </lineage>
</organism>
<accession>A0AAD4R8K8</accession>
<dbReference type="CDD" id="cd01040">
    <property type="entry name" value="Mb-like"/>
    <property type="match status" value="1"/>
</dbReference>
<feature type="compositionally biased region" description="Polar residues" evidence="1">
    <location>
        <begin position="282"/>
        <end position="304"/>
    </location>
</feature>
<dbReference type="SUPFAM" id="SSF46458">
    <property type="entry name" value="Globin-like"/>
    <property type="match status" value="1"/>
</dbReference>
<dbReference type="Proteomes" id="UP001201812">
    <property type="component" value="Unassembled WGS sequence"/>
</dbReference>